<protein>
    <submittedName>
        <fullName evidence="2">Unnamed protein product</fullName>
    </submittedName>
</protein>
<dbReference type="AlphaFoldDB" id="A0A9W6XPV7"/>
<feature type="region of interest" description="Disordered" evidence="1">
    <location>
        <begin position="325"/>
        <end position="349"/>
    </location>
</feature>
<evidence type="ECO:0000256" key="1">
    <source>
        <dbReference type="SAM" id="MobiDB-lite"/>
    </source>
</evidence>
<evidence type="ECO:0000313" key="3">
    <source>
        <dbReference type="Proteomes" id="UP001165121"/>
    </source>
</evidence>
<evidence type="ECO:0000313" key="2">
    <source>
        <dbReference type="EMBL" id="GMF42851.1"/>
    </source>
</evidence>
<sequence length="349" mass="37826">MPACQSDTVYGGAAGGRGQGGFVPHPSYRWNAFYANPSTSAEPTALGYVEDTKAEVHAVEQRRGIRQCFVCGDTRTCLISRSGTFELSLMSVKGCAVPGPYRKVVLCVTAARIIRAEALLRTRTLVRLGETRSPSNTGRPTEEELSYVEHHAGGGQQGLAPKGAVLSNMKRVCKPDLLVFQVPVKGFELRCLVERCLDLGLDAKCVLILGTWLERHEPRMDWRSKNFGAMHFSLSGALASHESASARKQKHFWRFDLLSRAFTSVSIGVAMILTRCTSGWTGSKYLGNYGITLVVRLTGWPACERRRQVTPVTAPAEPLVVSSAPLPNASLTPSNPGLLRAPGPGPDMA</sequence>
<comment type="caution">
    <text evidence="2">The sequence shown here is derived from an EMBL/GenBank/DDBJ whole genome shotgun (WGS) entry which is preliminary data.</text>
</comment>
<keyword evidence="3" id="KW-1185">Reference proteome</keyword>
<dbReference type="Proteomes" id="UP001165121">
    <property type="component" value="Unassembled WGS sequence"/>
</dbReference>
<accession>A0A9W6XPV7</accession>
<gene>
    <name evidence="2" type="ORF">Pfra01_001421100</name>
</gene>
<reference evidence="2" key="1">
    <citation type="submission" date="2023-04" db="EMBL/GenBank/DDBJ databases">
        <title>Phytophthora fragariaefolia NBRC 109709.</title>
        <authorList>
            <person name="Ichikawa N."/>
            <person name="Sato H."/>
            <person name="Tonouchi N."/>
        </authorList>
    </citation>
    <scope>NUCLEOTIDE SEQUENCE</scope>
    <source>
        <strain evidence="2">NBRC 109709</strain>
    </source>
</reference>
<dbReference type="EMBL" id="BSXT01001480">
    <property type="protein sequence ID" value="GMF42851.1"/>
    <property type="molecule type" value="Genomic_DNA"/>
</dbReference>
<proteinExistence type="predicted"/>
<name>A0A9W6XPV7_9STRA</name>
<organism evidence="2 3">
    <name type="scientific">Phytophthora fragariaefolia</name>
    <dbReference type="NCBI Taxonomy" id="1490495"/>
    <lineage>
        <taxon>Eukaryota</taxon>
        <taxon>Sar</taxon>
        <taxon>Stramenopiles</taxon>
        <taxon>Oomycota</taxon>
        <taxon>Peronosporomycetes</taxon>
        <taxon>Peronosporales</taxon>
        <taxon>Peronosporaceae</taxon>
        <taxon>Phytophthora</taxon>
    </lineage>
</organism>